<evidence type="ECO:0000256" key="8">
    <source>
        <dbReference type="ARBA" id="ARBA00022837"/>
    </source>
</evidence>
<evidence type="ECO:0000259" key="15">
    <source>
        <dbReference type="PROSITE" id="PS51184"/>
    </source>
</evidence>
<accession>A0A087QYQ5</accession>
<dbReference type="InterPro" id="IPR002642">
    <property type="entry name" value="LysoPLipase_cat_dom"/>
</dbReference>
<evidence type="ECO:0000256" key="2">
    <source>
        <dbReference type="ARBA" id="ARBA00004170"/>
    </source>
</evidence>
<proteinExistence type="predicted"/>
<gene>
    <name evidence="17" type="ORF">AS27_02322</name>
</gene>
<evidence type="ECO:0000313" key="17">
    <source>
        <dbReference type="EMBL" id="KFM06359.1"/>
    </source>
</evidence>
<reference evidence="17 18" key="1">
    <citation type="submission" date="2014-04" db="EMBL/GenBank/DDBJ databases">
        <title>Genome evolution of avian class.</title>
        <authorList>
            <person name="Zhang G."/>
            <person name="Li C."/>
        </authorList>
    </citation>
    <scope>NUCLEOTIDE SEQUENCE [LARGE SCALE GENOMIC DNA]</scope>
    <source>
        <strain evidence="17">BGI_AS27</strain>
    </source>
</reference>
<dbReference type="Pfam" id="PF13621">
    <property type="entry name" value="Cupin_8"/>
    <property type="match status" value="1"/>
</dbReference>
<evidence type="ECO:0000256" key="6">
    <source>
        <dbReference type="ARBA" id="ARBA00022723"/>
    </source>
</evidence>
<dbReference type="SUPFAM" id="SSF51197">
    <property type="entry name" value="Clavaminate synthase-like"/>
    <property type="match status" value="1"/>
</dbReference>
<dbReference type="Proteomes" id="UP000053286">
    <property type="component" value="Unassembled WGS sequence"/>
</dbReference>
<dbReference type="GO" id="GO:0005509">
    <property type="term" value="F:calcium ion binding"/>
    <property type="evidence" value="ECO:0007669"/>
    <property type="project" value="InterPro"/>
</dbReference>
<dbReference type="InterPro" id="IPR041667">
    <property type="entry name" value="Cupin_8"/>
</dbReference>
<dbReference type="SMART" id="SM00239">
    <property type="entry name" value="C2"/>
    <property type="match status" value="1"/>
</dbReference>
<evidence type="ECO:0000256" key="10">
    <source>
        <dbReference type="ARBA" id="ARBA00023098"/>
    </source>
</evidence>
<dbReference type="FunFam" id="2.60.40.150:FF:000030">
    <property type="entry name" value="Phospholipase A2"/>
    <property type="match status" value="1"/>
</dbReference>
<comment type="subcellular location">
    <subcellularLocation>
        <location evidence="3">Cytoplasm</location>
        <location evidence="3">Cytosol</location>
    </subcellularLocation>
    <subcellularLocation>
        <location evidence="2">Membrane</location>
        <topology evidence="2">Peripheral membrane protein</topology>
    </subcellularLocation>
</comment>
<dbReference type="InterPro" id="IPR014710">
    <property type="entry name" value="RmlC-like_jellyroll"/>
</dbReference>
<keyword evidence="8 13" id="KW-0106">Calcium</keyword>
<dbReference type="PANTHER" id="PTHR10728">
    <property type="entry name" value="CYTOSOLIC PHOSPHOLIPASE A2"/>
    <property type="match status" value="1"/>
</dbReference>
<dbReference type="GO" id="GO:0005829">
    <property type="term" value="C:cytosol"/>
    <property type="evidence" value="ECO:0007669"/>
    <property type="project" value="UniProtKB-SubCell"/>
</dbReference>
<keyword evidence="5 13" id="KW-0963">Cytoplasm</keyword>
<feature type="domain" description="JmjC" evidence="15">
    <location>
        <begin position="102"/>
        <end position="261"/>
    </location>
</feature>
<feature type="non-terminal residue" evidence="17">
    <location>
        <position position="1"/>
    </location>
</feature>
<dbReference type="FunFam" id="3.40.1090.10:FF:000002">
    <property type="entry name" value="Phospholipase A2"/>
    <property type="match status" value="1"/>
</dbReference>
<evidence type="ECO:0000256" key="13">
    <source>
        <dbReference type="RuleBase" id="RU362102"/>
    </source>
</evidence>
<dbReference type="PROSITE" id="PS51184">
    <property type="entry name" value="JMJC"/>
    <property type="match status" value="1"/>
</dbReference>
<dbReference type="GO" id="GO:0016020">
    <property type="term" value="C:membrane"/>
    <property type="evidence" value="ECO:0007669"/>
    <property type="project" value="UniProtKB-SubCell"/>
</dbReference>
<dbReference type="Pfam" id="PF00168">
    <property type="entry name" value="C2"/>
    <property type="match status" value="1"/>
</dbReference>
<evidence type="ECO:0000256" key="12">
    <source>
        <dbReference type="PROSITE-ProRule" id="PRU00555"/>
    </source>
</evidence>
<evidence type="ECO:0000259" key="14">
    <source>
        <dbReference type="PROSITE" id="PS50004"/>
    </source>
</evidence>
<keyword evidence="11" id="KW-0472">Membrane</keyword>
<sequence>ESVPYLDRPPSPLEFYREWVSPNKPCIIQNAISHWPALKKWTAVYLREVVGPKVVSVAVTPNGYADAVFQDRFVMPEERQMPFMDFLDIVEKKVTSPNVFYVQKQCSNLTEEFPELVCDVQPDIPWMSEALGKKPDAVNFWLGESAAVTSLHKDHYENLYCVVSGEKHFLLHPPSDRPFIPYDLYQPATYQVSEDGSFEIVDEKSADKMKFCPIHMLSVRIIQAKNIKSRDLLTASDCYVRLWLPSAANGKLQTKTIKNSDNPVWNETFYFRIQREVENILELAVCDEDPLTKDDMQFTVLFNVGRIRPGETLRETFALESEVRTENTRRDQQDLIVHIGFHVKSTSSCAVGDLPVWQLTEELPQRMTPAEKGKNLVLTVPASHEGTQKTTEDTDAFYFHCVKAWEPVLKVRLQVMGTIQYDTLTVPLKFLPVGHKVKVTLPVRHVSASPFITEKLDVRLGYDLCREEQEFLQKRKRVVASALKRVLHLERDLHGHEVPVIAVMATGGGLRAMSAMFGHLLALQKLNLLDCVTYLTGASGSTWTLADLYEHADWSQKTLEEPLKAVKEQVTKCKLNLMSIEHLKYYHKELTERAKAGHVSSFTTLWSLVQEMFLHEQPRKYKLTDQRKALEHGQNPLPFYAVLNVKEEKFSTFKFREWAEFSPYEVAIPKYGASIRSEYFDSEFFMGRRVKKLPESRICYLEGLWTNIFTRNLLDGLYWSSNSNEFWERWAKDMVDIEKHSPEDDVTIIEPPSCLSGKLYEMFQDIMTKRPLLGKSHNFLRGLEFHKDYIHQKKFIEWKDTVLDSFPNNLTPLQKYLCLIDVGYFINTSGAALFKPERNVDVIISLDYGLGNVFKQLEMTYKYCKIQKIPFPKVELSKEEEKNPKECYVFSDAEDPRAPIVIHFPLVNDTFKEFKEPGVKRCLSEMEEGKVNLENNCSPYYLIRLIYSSENFDKLVNLSKYNILNNKDLLLQAIRSAVERRRSGR</sequence>
<dbReference type="InterPro" id="IPR041847">
    <property type="entry name" value="C2_cPLA2"/>
</dbReference>
<protein>
    <recommendedName>
        <fullName evidence="4 13">Phospholipase A2</fullName>
        <ecNumber evidence="4 13">3.1.1.4</ecNumber>
    </recommendedName>
</protein>
<keyword evidence="10 12" id="KW-0443">Lipid metabolism</keyword>
<evidence type="ECO:0000256" key="7">
    <source>
        <dbReference type="ARBA" id="ARBA00022801"/>
    </source>
</evidence>
<dbReference type="InterPro" id="IPR003347">
    <property type="entry name" value="JmjC_dom"/>
</dbReference>
<keyword evidence="6 13" id="KW-0479">Metal-binding</keyword>
<name>A0A087QYQ5_APTFO</name>
<keyword evidence="7 12" id="KW-0378">Hydrolase</keyword>
<comment type="catalytic activity">
    <reaction evidence="13">
        <text>a 1,2-diacyl-sn-glycero-3-phosphocholine + H2O = a 1-acyl-sn-glycero-3-phosphocholine + a fatty acid + H(+)</text>
        <dbReference type="Rhea" id="RHEA:15801"/>
        <dbReference type="ChEBI" id="CHEBI:15377"/>
        <dbReference type="ChEBI" id="CHEBI:15378"/>
        <dbReference type="ChEBI" id="CHEBI:28868"/>
        <dbReference type="ChEBI" id="CHEBI:57643"/>
        <dbReference type="ChEBI" id="CHEBI:58168"/>
        <dbReference type="EC" id="3.1.1.4"/>
    </reaction>
</comment>
<comment type="cofactor">
    <cofactor evidence="1">
        <name>Ca(2+)</name>
        <dbReference type="ChEBI" id="CHEBI:29108"/>
    </cofactor>
</comment>
<evidence type="ECO:0000256" key="1">
    <source>
        <dbReference type="ARBA" id="ARBA00001913"/>
    </source>
</evidence>
<evidence type="ECO:0000256" key="11">
    <source>
        <dbReference type="ARBA" id="ARBA00023136"/>
    </source>
</evidence>
<dbReference type="InterPro" id="IPR016035">
    <property type="entry name" value="Acyl_Trfase/lysoPLipase"/>
</dbReference>
<dbReference type="AlphaFoldDB" id="A0A087QYQ5"/>
<dbReference type="PANTHER" id="PTHR10728:SF32">
    <property type="entry name" value="CYTOSOLIC PHOSPHOLIPASE A2 BETA"/>
    <property type="match status" value="1"/>
</dbReference>
<dbReference type="SMART" id="SM00022">
    <property type="entry name" value="PLAc"/>
    <property type="match status" value="1"/>
</dbReference>
<dbReference type="InterPro" id="IPR035892">
    <property type="entry name" value="C2_domain_sf"/>
</dbReference>
<evidence type="ECO:0000256" key="4">
    <source>
        <dbReference type="ARBA" id="ARBA00013278"/>
    </source>
</evidence>
<dbReference type="Pfam" id="PF01735">
    <property type="entry name" value="PLA2_B"/>
    <property type="match status" value="1"/>
</dbReference>
<evidence type="ECO:0000259" key="16">
    <source>
        <dbReference type="PROSITE" id="PS51210"/>
    </source>
</evidence>
<dbReference type="GO" id="GO:0047498">
    <property type="term" value="F:calcium-dependent phospholipase A2 activity"/>
    <property type="evidence" value="ECO:0007669"/>
    <property type="project" value="TreeGrafter"/>
</dbReference>
<dbReference type="GO" id="GO:0046475">
    <property type="term" value="P:glycerophospholipid catabolic process"/>
    <property type="evidence" value="ECO:0007669"/>
    <property type="project" value="TreeGrafter"/>
</dbReference>
<keyword evidence="9 12" id="KW-0442">Lipid degradation</keyword>
<dbReference type="PROSITE" id="PS51210">
    <property type="entry name" value="PLA2C"/>
    <property type="match status" value="1"/>
</dbReference>
<dbReference type="EMBL" id="KL226001">
    <property type="protein sequence ID" value="KFM06359.1"/>
    <property type="molecule type" value="Genomic_DNA"/>
</dbReference>
<dbReference type="SUPFAM" id="SSF49562">
    <property type="entry name" value="C2 domain (Calcium/lipid-binding domain, CaLB)"/>
    <property type="match status" value="1"/>
</dbReference>
<dbReference type="EC" id="3.1.1.4" evidence="4 13"/>
<dbReference type="Pfam" id="PF18695">
    <property type="entry name" value="cPLA2_C2"/>
    <property type="match status" value="1"/>
</dbReference>
<dbReference type="InterPro" id="IPR040723">
    <property type="entry name" value="cPLA2_C2"/>
</dbReference>
<dbReference type="CDD" id="cd04036">
    <property type="entry name" value="C2_cPLA2"/>
    <property type="match status" value="1"/>
</dbReference>
<evidence type="ECO:0000256" key="5">
    <source>
        <dbReference type="ARBA" id="ARBA00022490"/>
    </source>
</evidence>
<comment type="domain">
    <text evidence="13">The N-terminal C2 domain associates with lipid membranes upon calcium binding.</text>
</comment>
<dbReference type="GO" id="GO:0005544">
    <property type="term" value="F:calcium-dependent phospholipid binding"/>
    <property type="evidence" value="ECO:0007669"/>
    <property type="project" value="TreeGrafter"/>
</dbReference>
<dbReference type="InterPro" id="IPR000008">
    <property type="entry name" value="C2_dom"/>
</dbReference>
<keyword evidence="18" id="KW-1185">Reference proteome</keyword>
<evidence type="ECO:0000256" key="3">
    <source>
        <dbReference type="ARBA" id="ARBA00004514"/>
    </source>
</evidence>
<organism evidence="17 18">
    <name type="scientific">Aptenodytes forsteri</name>
    <name type="common">Emperor penguin</name>
    <dbReference type="NCBI Taxonomy" id="9233"/>
    <lineage>
        <taxon>Eukaryota</taxon>
        <taxon>Metazoa</taxon>
        <taxon>Chordata</taxon>
        <taxon>Craniata</taxon>
        <taxon>Vertebrata</taxon>
        <taxon>Euteleostomi</taxon>
        <taxon>Archelosauria</taxon>
        <taxon>Archosauria</taxon>
        <taxon>Dinosauria</taxon>
        <taxon>Saurischia</taxon>
        <taxon>Theropoda</taxon>
        <taxon>Coelurosauria</taxon>
        <taxon>Aves</taxon>
        <taxon>Neognathae</taxon>
        <taxon>Neoaves</taxon>
        <taxon>Aequornithes</taxon>
        <taxon>Sphenisciformes</taxon>
        <taxon>Spheniscidae</taxon>
        <taxon>Aptenodytes</taxon>
    </lineage>
</organism>
<dbReference type="Gene3D" id="3.40.1090.10">
    <property type="entry name" value="Cytosolic phospholipase A2 catalytic domain"/>
    <property type="match status" value="1"/>
</dbReference>
<evidence type="ECO:0000313" key="18">
    <source>
        <dbReference type="Proteomes" id="UP000053286"/>
    </source>
</evidence>
<dbReference type="STRING" id="9233.A0A087QYQ5"/>
<dbReference type="PROSITE" id="PS50004">
    <property type="entry name" value="C2"/>
    <property type="match status" value="1"/>
</dbReference>
<evidence type="ECO:0000256" key="9">
    <source>
        <dbReference type="ARBA" id="ARBA00022963"/>
    </source>
</evidence>
<feature type="non-terminal residue" evidence="17">
    <location>
        <position position="985"/>
    </location>
</feature>
<feature type="domain" description="PLA2c" evidence="16">
    <location>
        <begin position="448"/>
        <end position="985"/>
    </location>
</feature>
<dbReference type="SUPFAM" id="SSF52151">
    <property type="entry name" value="FabD/lysophospholipase-like"/>
    <property type="match status" value="1"/>
</dbReference>
<dbReference type="Gene3D" id="2.60.120.10">
    <property type="entry name" value="Jelly Rolls"/>
    <property type="match status" value="1"/>
</dbReference>
<feature type="domain" description="C2" evidence="14">
    <location>
        <begin position="196"/>
        <end position="317"/>
    </location>
</feature>
<dbReference type="SMART" id="SM00558">
    <property type="entry name" value="JmjC"/>
    <property type="match status" value="1"/>
</dbReference>